<name>A0ABY5DVV8_9ACTN</name>
<protein>
    <submittedName>
        <fullName evidence="6">AMP-binding protein</fullName>
    </submittedName>
</protein>
<evidence type="ECO:0000256" key="1">
    <source>
        <dbReference type="ARBA" id="ARBA00006432"/>
    </source>
</evidence>
<evidence type="ECO:0000256" key="3">
    <source>
        <dbReference type="ARBA" id="ARBA00022832"/>
    </source>
</evidence>
<dbReference type="Proteomes" id="UP001056035">
    <property type="component" value="Chromosome"/>
</dbReference>
<keyword evidence="4" id="KW-0443">Lipid metabolism</keyword>
<evidence type="ECO:0000313" key="6">
    <source>
        <dbReference type="EMBL" id="UTI66153.1"/>
    </source>
</evidence>
<evidence type="ECO:0000256" key="2">
    <source>
        <dbReference type="ARBA" id="ARBA00022598"/>
    </source>
</evidence>
<organism evidence="6 7">
    <name type="scientific">Paraconexibacter antarcticus</name>
    <dbReference type="NCBI Taxonomy" id="2949664"/>
    <lineage>
        <taxon>Bacteria</taxon>
        <taxon>Bacillati</taxon>
        <taxon>Actinomycetota</taxon>
        <taxon>Thermoleophilia</taxon>
        <taxon>Solirubrobacterales</taxon>
        <taxon>Paraconexibacteraceae</taxon>
        <taxon>Paraconexibacter</taxon>
    </lineage>
</organism>
<feature type="region of interest" description="Disordered" evidence="5">
    <location>
        <begin position="1"/>
        <end position="21"/>
    </location>
</feature>
<dbReference type="SUPFAM" id="SSF56801">
    <property type="entry name" value="Acetyl-CoA synthetase-like"/>
    <property type="match status" value="1"/>
</dbReference>
<dbReference type="EMBL" id="CP098502">
    <property type="protein sequence ID" value="UTI66153.1"/>
    <property type="molecule type" value="Genomic_DNA"/>
</dbReference>
<comment type="similarity">
    <text evidence="1">Belongs to the ATP-dependent AMP-binding enzyme family.</text>
</comment>
<keyword evidence="3" id="KW-0276">Fatty acid metabolism</keyword>
<dbReference type="RefSeq" id="WP_254572828.1">
    <property type="nucleotide sequence ID" value="NZ_CP098502.1"/>
</dbReference>
<dbReference type="InterPro" id="IPR045851">
    <property type="entry name" value="AMP-bd_C_sf"/>
</dbReference>
<keyword evidence="7" id="KW-1185">Reference proteome</keyword>
<dbReference type="Gene3D" id="2.30.38.10">
    <property type="entry name" value="Luciferase, Domain 3"/>
    <property type="match status" value="1"/>
</dbReference>
<proteinExistence type="inferred from homology"/>
<sequence length="108" mass="11564">MPWVEARSTDDEDQAIACDGTSTGELEVRAPWVASANYDDADGDSRFHDGGLRTGNIAAIAPDGYLFLHDRAKDVIKSGGEWISSVELESHLMAHPDMDECAVIATAG</sequence>
<evidence type="ECO:0000313" key="7">
    <source>
        <dbReference type="Proteomes" id="UP001056035"/>
    </source>
</evidence>
<evidence type="ECO:0000256" key="4">
    <source>
        <dbReference type="ARBA" id="ARBA00023098"/>
    </source>
</evidence>
<reference evidence="6 7" key="1">
    <citation type="submission" date="2022-06" db="EMBL/GenBank/DDBJ databases">
        <title>Paraconexibacter antarcticus.</title>
        <authorList>
            <person name="Kim C.S."/>
        </authorList>
    </citation>
    <scope>NUCLEOTIDE SEQUENCE [LARGE SCALE GENOMIC DNA]</scope>
    <source>
        <strain evidence="6 7">02-257</strain>
    </source>
</reference>
<gene>
    <name evidence="6" type="ORF">NBH00_08095</name>
</gene>
<dbReference type="PANTHER" id="PTHR43859:SF4">
    <property type="entry name" value="BUTANOATE--COA LIGASE AAE1-RELATED"/>
    <property type="match status" value="1"/>
</dbReference>
<dbReference type="Gene3D" id="3.30.300.30">
    <property type="match status" value="1"/>
</dbReference>
<accession>A0ABY5DVV8</accession>
<keyword evidence="2" id="KW-0436">Ligase</keyword>
<dbReference type="PANTHER" id="PTHR43859">
    <property type="entry name" value="ACYL-ACTIVATING ENZYME"/>
    <property type="match status" value="1"/>
</dbReference>
<evidence type="ECO:0000256" key="5">
    <source>
        <dbReference type="SAM" id="MobiDB-lite"/>
    </source>
</evidence>